<evidence type="ECO:0000313" key="1">
    <source>
        <dbReference type="EMBL" id="SEB94325.1"/>
    </source>
</evidence>
<dbReference type="EMBL" id="FNTH01000001">
    <property type="protein sequence ID" value="SEB94325.1"/>
    <property type="molecule type" value="Genomic_DNA"/>
</dbReference>
<dbReference type="Gene3D" id="3.30.1330.70">
    <property type="entry name" value="Holliday junction resolvase RusA"/>
    <property type="match status" value="1"/>
</dbReference>
<dbReference type="GO" id="GO:0000287">
    <property type="term" value="F:magnesium ion binding"/>
    <property type="evidence" value="ECO:0007669"/>
    <property type="project" value="InterPro"/>
</dbReference>
<dbReference type="GO" id="GO:0006310">
    <property type="term" value="P:DNA recombination"/>
    <property type="evidence" value="ECO:0007669"/>
    <property type="project" value="InterPro"/>
</dbReference>
<sequence>MSEPITISLQGAPQGKGRARAFVRGGHVGHYTPEKTRTYEGMIRTVAMQELGSRPALDEPVEFVLRAVFPVPASWSERKRQQAITGDIKPGKKPDLDNIAKAWNDALNGVVYRDDSLICRMTLDKRYGPQPLVVVTVRPMPTFRDQHHVPNRIASACSDSILSDARIEKEPQRIGGGE</sequence>
<keyword evidence="1" id="KW-0378">Hydrolase</keyword>
<dbReference type="InterPro" id="IPR036614">
    <property type="entry name" value="RusA-like_sf"/>
</dbReference>
<dbReference type="GO" id="GO:0006281">
    <property type="term" value="P:DNA repair"/>
    <property type="evidence" value="ECO:0007669"/>
    <property type="project" value="InterPro"/>
</dbReference>
<dbReference type="GO" id="GO:0004519">
    <property type="term" value="F:endonuclease activity"/>
    <property type="evidence" value="ECO:0007669"/>
    <property type="project" value="UniProtKB-KW"/>
</dbReference>
<evidence type="ECO:0000313" key="2">
    <source>
        <dbReference type="Proteomes" id="UP000198992"/>
    </source>
</evidence>
<reference evidence="1 2" key="1">
    <citation type="submission" date="2016-10" db="EMBL/GenBank/DDBJ databases">
        <authorList>
            <person name="de Groot N.N."/>
        </authorList>
    </citation>
    <scope>NUCLEOTIDE SEQUENCE [LARGE SCALE GENOMIC DNA]</scope>
    <source>
        <strain evidence="1 2">MT12</strain>
    </source>
</reference>
<dbReference type="AlphaFoldDB" id="A0A1H4NHG9"/>
<dbReference type="Proteomes" id="UP000198992">
    <property type="component" value="Unassembled WGS sequence"/>
</dbReference>
<name>A0A1H4NHG9_9BRAD</name>
<keyword evidence="1" id="KW-0255">Endonuclease</keyword>
<dbReference type="InterPro" id="IPR008822">
    <property type="entry name" value="Endonuclease_RusA-like"/>
</dbReference>
<dbReference type="Pfam" id="PF05866">
    <property type="entry name" value="RusA"/>
    <property type="match status" value="1"/>
</dbReference>
<proteinExistence type="predicted"/>
<gene>
    <name evidence="1" type="ORF">SAMN05444164_0623</name>
</gene>
<accession>A0A1H4NHG9</accession>
<organism evidence="1 2">
    <name type="scientific">Bradyrhizobium erythrophlei</name>
    <dbReference type="NCBI Taxonomy" id="1437360"/>
    <lineage>
        <taxon>Bacteria</taxon>
        <taxon>Pseudomonadati</taxon>
        <taxon>Pseudomonadota</taxon>
        <taxon>Alphaproteobacteria</taxon>
        <taxon>Hyphomicrobiales</taxon>
        <taxon>Nitrobacteraceae</taxon>
        <taxon>Bradyrhizobium</taxon>
    </lineage>
</organism>
<dbReference type="SUPFAM" id="SSF103084">
    <property type="entry name" value="Holliday junction resolvase RusA"/>
    <property type="match status" value="1"/>
</dbReference>
<protein>
    <submittedName>
        <fullName evidence="1">Holliday junction resolvase RusA (Prophage-encoded endonuclease)</fullName>
    </submittedName>
</protein>
<dbReference type="RefSeq" id="WP_171947569.1">
    <property type="nucleotide sequence ID" value="NZ_FNTH01000001.1"/>
</dbReference>
<keyword evidence="1" id="KW-0540">Nuclease</keyword>